<dbReference type="PANTHER" id="PTHR46806">
    <property type="entry name" value="F5/8 TYPE C DOMAIN-CONTAINING PROTEIN"/>
    <property type="match status" value="1"/>
</dbReference>
<dbReference type="HOGENOM" id="CLU_005569_0_0_1"/>
<dbReference type="GO" id="GO:0005886">
    <property type="term" value="C:plasma membrane"/>
    <property type="evidence" value="ECO:0007669"/>
    <property type="project" value="TreeGrafter"/>
</dbReference>
<keyword evidence="14" id="KW-0325">Glycoprotein</keyword>
<organism evidence="18 19">
    <name type="scientific">Strigamia maritima</name>
    <name type="common">European centipede</name>
    <name type="synonym">Geophilus maritimus</name>
    <dbReference type="NCBI Taxonomy" id="126957"/>
    <lineage>
        <taxon>Eukaryota</taxon>
        <taxon>Metazoa</taxon>
        <taxon>Ecdysozoa</taxon>
        <taxon>Arthropoda</taxon>
        <taxon>Myriapoda</taxon>
        <taxon>Chilopoda</taxon>
        <taxon>Pleurostigmophora</taxon>
        <taxon>Geophilomorpha</taxon>
        <taxon>Linotaeniidae</taxon>
        <taxon>Strigamia</taxon>
    </lineage>
</organism>
<dbReference type="OMA" id="TTDHYAG"/>
<dbReference type="InterPro" id="IPR008972">
    <property type="entry name" value="Cupredoxin"/>
</dbReference>
<keyword evidence="7 15" id="KW-0732">Signal</keyword>
<keyword evidence="8" id="KW-0677">Repeat</keyword>
<dbReference type="Pfam" id="PF07732">
    <property type="entry name" value="Cu-oxidase_3"/>
    <property type="match status" value="2"/>
</dbReference>
<keyword evidence="11" id="KW-0406">Ion transport</keyword>
<evidence type="ECO:0000313" key="18">
    <source>
        <dbReference type="EnsemblMetazoa" id="SMAR005414-PA"/>
    </source>
</evidence>
<proteinExistence type="inferred from homology"/>
<evidence type="ECO:0000313" key="19">
    <source>
        <dbReference type="Proteomes" id="UP000014500"/>
    </source>
</evidence>
<feature type="signal peptide" evidence="15">
    <location>
        <begin position="1"/>
        <end position="17"/>
    </location>
</feature>
<feature type="chain" id="PRO_5004590100" description="Plastocyanin-like domain-containing protein" evidence="15">
    <location>
        <begin position="18"/>
        <end position="1062"/>
    </location>
</feature>
<keyword evidence="5" id="KW-0812">Transmembrane</keyword>
<dbReference type="InterPro" id="IPR011706">
    <property type="entry name" value="Cu-oxidase_C"/>
</dbReference>
<dbReference type="InterPro" id="IPR050633">
    <property type="entry name" value="Neuropilin_MCO_CoagFactor"/>
</dbReference>
<sequence>MIVTVLICFTFIRYCSTVERHYYIAIAEEDWDYAPGGNLIYTGNPKDTDLYLKLDPSVPTPGTKYKKSLLRRYTDITFTERVEAPKWQGMIGPFIKAEVGDTLIVYFQNQSPFSYTIHPHGVFYNKDSEGALYADGTSGKDKLDDHVQPGDNHTYIWSVRPEYEPKENDPNCITYIYHSHQLAQIQIMTGAIGMMAICKKGILDAEGNRKDVDKDFALLFAIFDENFSQYRKENIEAAGITEEAVQRNFFSFHEGNQKHSINGYIYGNLPGLDVCLNDKISLHLAVIGNDFDLHTVYLQGQTMEIYRHTTDTVGLYPGYSLTASIDVENEGKWLLSSQGRDSIKAGMQAFFNVKTCDNKKKIQKKRFHHHPKGKTRTYYIAAEEVMWDYAPSGVDQETGIPLSQRAPYSFGSSSDLCILNGKYKKAIYKGYSDPKFKIPLKRPKSDEHLGFLGQSSRLKLETRSNSQQQGTQFKSGPEVAVYPNEKREYTWTVPYTVGPAKADADCLFGRYYSAIDEVKDTFTGLNGPLLVCKKGTLKKTFKKINKQFYLLLSNIQETESHYWSENVERACGNNFNPSELADNFTYTDANTMRSINGYTYGNLPGLRMMEKQNTDWYISSTGYSKGDLHTPYFHGNTFDVDGTRKDTFALVPDVFKTLHMCPDNPGTWLIEDMVQVYSNGKGLSALYTVDKNFKSKNKPTERKGKIRKYCIGVIEEVWDYFPNVVYDAINGERLDEDHIASQYYNQGDTTIGHFYKKAMYREFTDETFTVQKERTKRDVHLGTMGPFIKAEVGDTIRVVFKNLATFNFSMQPHGVFYDKANEGQKYNDGTLKDHKGDSVGPGGTHVYEWSVPTRAGPSYDDFSCIFWPYMSGVNEDGDMQAGLLGLMVICRTGILDKNGVYNLRTDVNREFALFYNINNENLSPYLDENIRLFTNKPEETLKLKTSPVWIETNQMMAINGFSYNSMPNVDLYLGEKAAFYLISLGDIFETHTVHWHGNTFVRRLSGLHTHDVIDVLPGDFTQVELIGVNPGIWLTHCHIGNHSQNGMFMMYRVLDPDVSLRE</sequence>
<evidence type="ECO:0000256" key="13">
    <source>
        <dbReference type="ARBA" id="ARBA00023157"/>
    </source>
</evidence>
<dbReference type="FunFam" id="2.60.40.420:FF:000002">
    <property type="entry name" value="Hephaestin like 1"/>
    <property type="match status" value="1"/>
</dbReference>
<evidence type="ECO:0000256" key="1">
    <source>
        <dbReference type="ARBA" id="ARBA00001935"/>
    </source>
</evidence>
<dbReference type="FunFam" id="2.60.40.420:FF:000028">
    <property type="entry name" value="Ceruloplasmin"/>
    <property type="match status" value="1"/>
</dbReference>
<evidence type="ECO:0000256" key="11">
    <source>
        <dbReference type="ARBA" id="ARBA00023065"/>
    </source>
</evidence>
<evidence type="ECO:0000256" key="8">
    <source>
        <dbReference type="ARBA" id="ARBA00022737"/>
    </source>
</evidence>
<keyword evidence="10" id="KW-0560">Oxidoreductase</keyword>
<reference evidence="18" key="2">
    <citation type="submission" date="2015-02" db="UniProtKB">
        <authorList>
            <consortium name="EnsemblMetazoa"/>
        </authorList>
    </citation>
    <scope>IDENTIFICATION</scope>
</reference>
<keyword evidence="12" id="KW-0472">Membrane</keyword>
<evidence type="ECO:0000256" key="5">
    <source>
        <dbReference type="ARBA" id="ARBA00022692"/>
    </source>
</evidence>
<dbReference type="GO" id="GO:0006811">
    <property type="term" value="P:monoatomic ion transport"/>
    <property type="evidence" value="ECO:0007669"/>
    <property type="project" value="UniProtKB-KW"/>
</dbReference>
<evidence type="ECO:0000256" key="12">
    <source>
        <dbReference type="ARBA" id="ARBA00023136"/>
    </source>
</evidence>
<dbReference type="InterPro" id="IPR002355">
    <property type="entry name" value="Cu_oxidase_Cu_BS"/>
</dbReference>
<evidence type="ECO:0000259" key="16">
    <source>
        <dbReference type="Pfam" id="PF07731"/>
    </source>
</evidence>
<evidence type="ECO:0000259" key="17">
    <source>
        <dbReference type="Pfam" id="PF07732"/>
    </source>
</evidence>
<dbReference type="PROSITE" id="PS00080">
    <property type="entry name" value="MULTICOPPER_OXIDASE2"/>
    <property type="match status" value="1"/>
</dbReference>
<dbReference type="InterPro" id="IPR011707">
    <property type="entry name" value="Cu-oxidase-like_N"/>
</dbReference>
<evidence type="ECO:0008006" key="20">
    <source>
        <dbReference type="Google" id="ProtNLM"/>
    </source>
</evidence>
<comment type="similarity">
    <text evidence="3">Belongs to the multicopper oxidase family.</text>
</comment>
<evidence type="ECO:0000256" key="3">
    <source>
        <dbReference type="ARBA" id="ARBA00010609"/>
    </source>
</evidence>
<name>T1IW54_STRMM</name>
<dbReference type="Pfam" id="PF07731">
    <property type="entry name" value="Cu-oxidase_2"/>
    <property type="match status" value="1"/>
</dbReference>
<evidence type="ECO:0000256" key="7">
    <source>
        <dbReference type="ARBA" id="ARBA00022729"/>
    </source>
</evidence>
<dbReference type="EnsemblMetazoa" id="SMAR005414-RA">
    <property type="protein sequence ID" value="SMAR005414-PA"/>
    <property type="gene ID" value="SMAR005414"/>
</dbReference>
<dbReference type="GO" id="GO:0038023">
    <property type="term" value="F:signaling receptor activity"/>
    <property type="evidence" value="ECO:0007669"/>
    <property type="project" value="TreeGrafter"/>
</dbReference>
<evidence type="ECO:0000256" key="2">
    <source>
        <dbReference type="ARBA" id="ARBA00004167"/>
    </source>
</evidence>
<keyword evidence="19" id="KW-1185">Reference proteome</keyword>
<keyword evidence="9" id="KW-1133">Transmembrane helix</keyword>
<evidence type="ECO:0000256" key="15">
    <source>
        <dbReference type="SAM" id="SignalP"/>
    </source>
</evidence>
<keyword evidence="4" id="KW-0813">Transport</keyword>
<dbReference type="AlphaFoldDB" id="T1IW54"/>
<evidence type="ECO:0000256" key="4">
    <source>
        <dbReference type="ARBA" id="ARBA00022448"/>
    </source>
</evidence>
<dbReference type="eggNOG" id="KOG1263">
    <property type="taxonomic scope" value="Eukaryota"/>
</dbReference>
<dbReference type="Gene3D" id="2.60.40.420">
    <property type="entry name" value="Cupredoxins - blue copper proteins"/>
    <property type="match status" value="4"/>
</dbReference>
<dbReference type="PhylomeDB" id="T1IW54"/>
<dbReference type="GO" id="GO:0005507">
    <property type="term" value="F:copper ion binding"/>
    <property type="evidence" value="ECO:0007669"/>
    <property type="project" value="InterPro"/>
</dbReference>
<dbReference type="SUPFAM" id="SSF49503">
    <property type="entry name" value="Cupredoxins"/>
    <property type="match status" value="6"/>
</dbReference>
<dbReference type="Proteomes" id="UP000014500">
    <property type="component" value="Unassembled WGS sequence"/>
</dbReference>
<dbReference type="PANTHER" id="PTHR46806:SF7">
    <property type="entry name" value="COAGULATION FACTOR VIII"/>
    <property type="match status" value="1"/>
</dbReference>
<dbReference type="STRING" id="126957.T1IW54"/>
<dbReference type="EMBL" id="JH431607">
    <property type="status" value="NOT_ANNOTATED_CDS"/>
    <property type="molecule type" value="Genomic_DNA"/>
</dbReference>
<keyword evidence="13" id="KW-1015">Disulfide bond</keyword>
<accession>T1IW54</accession>
<evidence type="ECO:0000256" key="6">
    <source>
        <dbReference type="ARBA" id="ARBA00022723"/>
    </source>
</evidence>
<evidence type="ECO:0000256" key="10">
    <source>
        <dbReference type="ARBA" id="ARBA00023002"/>
    </source>
</evidence>
<keyword evidence="6" id="KW-0479">Metal-binding</keyword>
<evidence type="ECO:0000256" key="9">
    <source>
        <dbReference type="ARBA" id="ARBA00022989"/>
    </source>
</evidence>
<comment type="cofactor">
    <cofactor evidence="1">
        <name>Cu cation</name>
        <dbReference type="ChEBI" id="CHEBI:23378"/>
    </cofactor>
</comment>
<feature type="domain" description="Plastocyanin-like" evidence="17">
    <location>
        <begin position="90"/>
        <end position="199"/>
    </location>
</feature>
<dbReference type="GO" id="GO:0016491">
    <property type="term" value="F:oxidoreductase activity"/>
    <property type="evidence" value="ECO:0007669"/>
    <property type="project" value="UniProtKB-KW"/>
</dbReference>
<evidence type="ECO:0000256" key="14">
    <source>
        <dbReference type="ARBA" id="ARBA00023180"/>
    </source>
</evidence>
<reference evidence="19" key="1">
    <citation type="submission" date="2011-05" db="EMBL/GenBank/DDBJ databases">
        <authorList>
            <person name="Richards S.R."/>
            <person name="Qu J."/>
            <person name="Jiang H."/>
            <person name="Jhangiani S.N."/>
            <person name="Agravi P."/>
            <person name="Goodspeed R."/>
            <person name="Gross S."/>
            <person name="Mandapat C."/>
            <person name="Jackson L."/>
            <person name="Mathew T."/>
            <person name="Pu L."/>
            <person name="Thornton R."/>
            <person name="Saada N."/>
            <person name="Wilczek-Boney K.B."/>
            <person name="Lee S."/>
            <person name="Kovar C."/>
            <person name="Wu Y."/>
            <person name="Scherer S.E."/>
            <person name="Worley K.C."/>
            <person name="Muzny D.M."/>
            <person name="Gibbs R."/>
        </authorList>
    </citation>
    <scope>NUCLEOTIDE SEQUENCE</scope>
    <source>
        <strain evidence="19">Brora</strain>
    </source>
</reference>
<protein>
    <recommendedName>
        <fullName evidence="20">Plastocyanin-like domain-containing protein</fullName>
    </recommendedName>
</protein>
<feature type="domain" description="Plastocyanin-like" evidence="16">
    <location>
        <begin position="959"/>
        <end position="1054"/>
    </location>
</feature>
<feature type="domain" description="Plastocyanin-like" evidence="17">
    <location>
        <begin position="783"/>
        <end position="889"/>
    </location>
</feature>
<comment type="subcellular location">
    <subcellularLocation>
        <location evidence="2">Membrane</location>
        <topology evidence="2">Single-pass membrane protein</topology>
    </subcellularLocation>
</comment>